<feature type="region of interest" description="Disordered" evidence="5">
    <location>
        <begin position="430"/>
        <end position="498"/>
    </location>
</feature>
<dbReference type="EMBL" id="JALJOR010000019">
    <property type="protein sequence ID" value="KAK9803877.1"/>
    <property type="molecule type" value="Genomic_DNA"/>
</dbReference>
<keyword evidence="3 4" id="KW-0663">Pyridoxal phosphate</keyword>
<reference evidence="6 7" key="1">
    <citation type="journal article" date="2024" name="Nat. Commun.">
        <title>Phylogenomics reveals the evolutionary origins of lichenization in chlorophyte algae.</title>
        <authorList>
            <person name="Puginier C."/>
            <person name="Libourel C."/>
            <person name="Otte J."/>
            <person name="Skaloud P."/>
            <person name="Haon M."/>
            <person name="Grisel S."/>
            <person name="Petersen M."/>
            <person name="Berrin J.G."/>
            <person name="Delaux P.M."/>
            <person name="Dal Grande F."/>
            <person name="Keller J."/>
        </authorList>
    </citation>
    <scope>NUCLEOTIDE SEQUENCE [LARGE SCALE GENOMIC DNA]</scope>
    <source>
        <strain evidence="6 7">SAG 2043</strain>
    </source>
</reference>
<dbReference type="GO" id="GO:0019346">
    <property type="term" value="P:transsulfuration"/>
    <property type="evidence" value="ECO:0007669"/>
    <property type="project" value="InterPro"/>
</dbReference>
<dbReference type="PANTHER" id="PTHR11808:SF80">
    <property type="entry name" value="CYSTATHIONINE GAMMA-LYASE"/>
    <property type="match status" value="1"/>
</dbReference>
<dbReference type="Gene3D" id="3.40.640.10">
    <property type="entry name" value="Type I PLP-dependent aspartate aminotransferase-like (Major domain)"/>
    <property type="match status" value="1"/>
</dbReference>
<accession>A0AAW1P745</accession>
<organism evidence="6 7">
    <name type="scientific">[Myrmecia] bisecta</name>
    <dbReference type="NCBI Taxonomy" id="41462"/>
    <lineage>
        <taxon>Eukaryota</taxon>
        <taxon>Viridiplantae</taxon>
        <taxon>Chlorophyta</taxon>
        <taxon>core chlorophytes</taxon>
        <taxon>Trebouxiophyceae</taxon>
        <taxon>Trebouxiales</taxon>
        <taxon>Trebouxiaceae</taxon>
        <taxon>Myrmecia</taxon>
    </lineage>
</organism>
<evidence type="ECO:0000256" key="3">
    <source>
        <dbReference type="ARBA" id="ARBA00022898"/>
    </source>
</evidence>
<dbReference type="CDD" id="cd00614">
    <property type="entry name" value="CGS_like"/>
    <property type="match status" value="1"/>
</dbReference>
<dbReference type="InterPro" id="IPR015424">
    <property type="entry name" value="PyrdxlP-dep_Trfase"/>
</dbReference>
<comment type="cofactor">
    <cofactor evidence="1 4">
        <name>pyridoxal 5'-phosphate</name>
        <dbReference type="ChEBI" id="CHEBI:597326"/>
    </cofactor>
</comment>
<proteinExistence type="inferred from homology"/>
<dbReference type="InterPro" id="IPR000277">
    <property type="entry name" value="Cys/Met-Metab_PyrdxlP-dep_enz"/>
</dbReference>
<dbReference type="GO" id="GO:0016846">
    <property type="term" value="F:carbon-sulfur lyase activity"/>
    <property type="evidence" value="ECO:0007669"/>
    <property type="project" value="TreeGrafter"/>
</dbReference>
<dbReference type="Gene3D" id="3.90.1150.10">
    <property type="entry name" value="Aspartate Aminotransferase, domain 1"/>
    <property type="match status" value="1"/>
</dbReference>
<protein>
    <recommendedName>
        <fullName evidence="8">Cystathionine beta-lyase</fullName>
    </recommendedName>
</protein>
<comment type="similarity">
    <text evidence="2 4">Belongs to the trans-sulfuration enzymes family.</text>
</comment>
<dbReference type="AlphaFoldDB" id="A0AAW1P745"/>
<dbReference type="GO" id="GO:0030170">
    <property type="term" value="F:pyridoxal phosphate binding"/>
    <property type="evidence" value="ECO:0007669"/>
    <property type="project" value="InterPro"/>
</dbReference>
<dbReference type="SUPFAM" id="SSF53383">
    <property type="entry name" value="PLP-dependent transferases"/>
    <property type="match status" value="1"/>
</dbReference>
<dbReference type="Proteomes" id="UP001489004">
    <property type="component" value="Unassembled WGS sequence"/>
</dbReference>
<dbReference type="Pfam" id="PF01053">
    <property type="entry name" value="Cys_Met_Meta_PP"/>
    <property type="match status" value="1"/>
</dbReference>
<evidence type="ECO:0000313" key="6">
    <source>
        <dbReference type="EMBL" id="KAK9803877.1"/>
    </source>
</evidence>
<comment type="caution">
    <text evidence="6">The sequence shown here is derived from an EMBL/GenBank/DDBJ whole genome shotgun (WGS) entry which is preliminary data.</text>
</comment>
<keyword evidence="7" id="KW-1185">Reference proteome</keyword>
<feature type="compositionally biased region" description="Polar residues" evidence="5">
    <location>
        <begin position="435"/>
        <end position="444"/>
    </location>
</feature>
<sequence>MASFNPEESFADLKREFGEYGGVNASVEVSTTFTVLRADTMPDIFSGKLNPDNGSCFLYGRSFNPTVRYLGRQLAALEGTEAAYATSSGLAAISSTLLRICNTGDHIVSSNAVYGGSFALMKDFLPTKCGIRTTFVNVADLAAVEAAITDRTKVIFTEAVSNPTLIVADLPRLAELAHAKGIMFVVDNTFSPMIISPARWGADVVVHSMTKFLSGASDIVAGCICGSAAFIASLMDLHNGPIMLLGPTMDPKVASELSLRLPHLGIRMAEHSRRGQAYAERLTAAGTVVTYPGLSSHPQHSLMRRLHNPDYGFGGLLTVDLGSQQTAERFMERLQNRHRFGLIAVSLGYFETLMSCSGASTSSELTELERSVAGISGGLVRMSVGITGSVEQRWKQLDEAFRHVQANPSGLLPYRAAPMVRNGKGELTRMPSWASMGSSLQSDGSPHFMHGPGPFDSDTADSDTAEGRAAAGGRSGSEDIKPAHQADAADGGPPAKIRRIGAVDVAYTKVTSRK</sequence>
<evidence type="ECO:0000313" key="7">
    <source>
        <dbReference type="Proteomes" id="UP001489004"/>
    </source>
</evidence>
<dbReference type="FunFam" id="3.90.1150.10:FF:000087">
    <property type="entry name" value="Putative methionine gamma-lyase"/>
    <property type="match status" value="1"/>
</dbReference>
<dbReference type="PANTHER" id="PTHR11808">
    <property type="entry name" value="TRANS-SULFURATION ENZYME FAMILY MEMBER"/>
    <property type="match status" value="1"/>
</dbReference>
<dbReference type="FunFam" id="3.40.640.10:FF:000046">
    <property type="entry name" value="Cystathionine gamma-lyase"/>
    <property type="match status" value="1"/>
</dbReference>
<dbReference type="InterPro" id="IPR015422">
    <property type="entry name" value="PyrdxlP-dep_Trfase_small"/>
</dbReference>
<evidence type="ECO:0008006" key="8">
    <source>
        <dbReference type="Google" id="ProtNLM"/>
    </source>
</evidence>
<evidence type="ECO:0000256" key="4">
    <source>
        <dbReference type="RuleBase" id="RU362118"/>
    </source>
</evidence>
<evidence type="ECO:0000256" key="2">
    <source>
        <dbReference type="ARBA" id="ARBA00009077"/>
    </source>
</evidence>
<evidence type="ECO:0000256" key="1">
    <source>
        <dbReference type="ARBA" id="ARBA00001933"/>
    </source>
</evidence>
<name>A0AAW1P745_9CHLO</name>
<evidence type="ECO:0000256" key="5">
    <source>
        <dbReference type="SAM" id="MobiDB-lite"/>
    </source>
</evidence>
<dbReference type="GO" id="GO:0005737">
    <property type="term" value="C:cytoplasm"/>
    <property type="evidence" value="ECO:0007669"/>
    <property type="project" value="TreeGrafter"/>
</dbReference>
<gene>
    <name evidence="6" type="ORF">WJX72_001286</name>
</gene>
<dbReference type="InterPro" id="IPR015421">
    <property type="entry name" value="PyrdxlP-dep_Trfase_major"/>
</dbReference>